<evidence type="ECO:0000313" key="2">
    <source>
        <dbReference type="EMBL" id="TWU27431.1"/>
    </source>
</evidence>
<dbReference type="Pfam" id="PF10771">
    <property type="entry name" value="DUF2582"/>
    <property type="match status" value="1"/>
</dbReference>
<dbReference type="InterPro" id="IPR036388">
    <property type="entry name" value="WH-like_DNA-bd_sf"/>
</dbReference>
<dbReference type="Proteomes" id="UP000318437">
    <property type="component" value="Unassembled WGS sequence"/>
</dbReference>
<evidence type="ECO:0000256" key="1">
    <source>
        <dbReference type="SAM" id="MobiDB-lite"/>
    </source>
</evidence>
<protein>
    <recommendedName>
        <fullName evidence="4">Winged helix-turn-helix domain-containing protein</fullName>
    </recommendedName>
</protein>
<dbReference type="AlphaFoldDB" id="A0A5C6CVG0"/>
<name>A0A5C6CVG0_9BACT</name>
<gene>
    <name evidence="2" type="ORF">Pla144_22040</name>
</gene>
<organism evidence="2 3">
    <name type="scientific">Bythopirellula polymerisocia</name>
    <dbReference type="NCBI Taxonomy" id="2528003"/>
    <lineage>
        <taxon>Bacteria</taxon>
        <taxon>Pseudomonadati</taxon>
        <taxon>Planctomycetota</taxon>
        <taxon>Planctomycetia</taxon>
        <taxon>Pirellulales</taxon>
        <taxon>Lacipirellulaceae</taxon>
        <taxon>Bythopirellula</taxon>
    </lineage>
</organism>
<feature type="compositionally biased region" description="Low complexity" evidence="1">
    <location>
        <begin position="7"/>
        <end position="19"/>
    </location>
</feature>
<keyword evidence="3" id="KW-1185">Reference proteome</keyword>
<dbReference type="Gene3D" id="1.10.10.10">
    <property type="entry name" value="Winged helix-like DNA-binding domain superfamily/Winged helix DNA-binding domain"/>
    <property type="match status" value="1"/>
</dbReference>
<feature type="region of interest" description="Disordered" evidence="1">
    <location>
        <begin position="1"/>
        <end position="36"/>
    </location>
</feature>
<comment type="caution">
    <text evidence="2">The sequence shown here is derived from an EMBL/GenBank/DDBJ whole genome shotgun (WGS) entry which is preliminary data.</text>
</comment>
<dbReference type="RefSeq" id="WP_146450642.1">
    <property type="nucleotide sequence ID" value="NZ_SJPS01000003.1"/>
</dbReference>
<feature type="compositionally biased region" description="Polar residues" evidence="1">
    <location>
        <begin position="20"/>
        <end position="36"/>
    </location>
</feature>
<dbReference type="InterPro" id="IPR019707">
    <property type="entry name" value="DUF2582"/>
</dbReference>
<accession>A0A5C6CVG0</accession>
<dbReference type="OrthoDB" id="5570695at2"/>
<proteinExistence type="predicted"/>
<evidence type="ECO:0000313" key="3">
    <source>
        <dbReference type="Proteomes" id="UP000318437"/>
    </source>
</evidence>
<evidence type="ECO:0008006" key="4">
    <source>
        <dbReference type="Google" id="ProtNLM"/>
    </source>
</evidence>
<reference evidence="2 3" key="1">
    <citation type="submission" date="2019-02" db="EMBL/GenBank/DDBJ databases">
        <title>Deep-cultivation of Planctomycetes and their phenomic and genomic characterization uncovers novel biology.</title>
        <authorList>
            <person name="Wiegand S."/>
            <person name="Jogler M."/>
            <person name="Boedeker C."/>
            <person name="Pinto D."/>
            <person name="Vollmers J."/>
            <person name="Rivas-Marin E."/>
            <person name="Kohn T."/>
            <person name="Peeters S.H."/>
            <person name="Heuer A."/>
            <person name="Rast P."/>
            <person name="Oberbeckmann S."/>
            <person name="Bunk B."/>
            <person name="Jeske O."/>
            <person name="Meyerdierks A."/>
            <person name="Storesund J.E."/>
            <person name="Kallscheuer N."/>
            <person name="Luecker S."/>
            <person name="Lage O.M."/>
            <person name="Pohl T."/>
            <person name="Merkel B.J."/>
            <person name="Hornburger P."/>
            <person name="Mueller R.-W."/>
            <person name="Bruemmer F."/>
            <person name="Labrenz M."/>
            <person name="Spormann A.M."/>
            <person name="Op Den Camp H."/>
            <person name="Overmann J."/>
            <person name="Amann R."/>
            <person name="Jetten M.S.M."/>
            <person name="Mascher T."/>
            <person name="Medema M.H."/>
            <person name="Devos D.P."/>
            <person name="Kaster A.-K."/>
            <person name="Ovreas L."/>
            <person name="Rohde M."/>
            <person name="Galperin M.Y."/>
            <person name="Jogler C."/>
        </authorList>
    </citation>
    <scope>NUCLEOTIDE SEQUENCE [LARGE SCALE GENOMIC DNA]</scope>
    <source>
        <strain evidence="2 3">Pla144</strain>
    </source>
</reference>
<sequence length="103" mass="10675">MAKKKPSSSAATKPATSTKQPVSKASSNGVASKTQSTLSYEQIGITAGAIWATLSQNGESTLAALKKEIDAPADLVLAGVGWLAREEKLQFNTSGRSVKLALK</sequence>
<dbReference type="EMBL" id="SJPS01000003">
    <property type="protein sequence ID" value="TWU27431.1"/>
    <property type="molecule type" value="Genomic_DNA"/>
</dbReference>